<reference evidence="10 11" key="1">
    <citation type="journal article" date="2018" name="Science">
        <title>The opium poppy genome and morphinan production.</title>
        <authorList>
            <person name="Guo L."/>
            <person name="Winzer T."/>
            <person name="Yang X."/>
            <person name="Li Y."/>
            <person name="Ning Z."/>
            <person name="He Z."/>
            <person name="Teodor R."/>
            <person name="Lu Y."/>
            <person name="Bowser T.A."/>
            <person name="Graham I.A."/>
            <person name="Ye K."/>
        </authorList>
    </citation>
    <scope>NUCLEOTIDE SEQUENCE [LARGE SCALE GENOMIC DNA]</scope>
    <source>
        <strain evidence="11">cv. HN1</strain>
        <tissue evidence="10">Leaves</tissue>
    </source>
</reference>
<dbReference type="OrthoDB" id="1846298at2759"/>
<dbReference type="AlphaFoldDB" id="A0A4Y7LJT2"/>
<keyword evidence="6" id="KW-0808">Transferase</keyword>
<comment type="caution">
    <text evidence="8">Lacks conserved residue(s) required for the propagation of feature annotation.</text>
</comment>
<dbReference type="EC" id="2.7.4.6" evidence="5"/>
<dbReference type="Gramene" id="RZC84375">
    <property type="protein sequence ID" value="RZC84375"/>
    <property type="gene ID" value="C5167_047162"/>
</dbReference>
<evidence type="ECO:0000256" key="4">
    <source>
        <dbReference type="ARBA" id="ARBA00008142"/>
    </source>
</evidence>
<dbReference type="SUPFAM" id="SSF54919">
    <property type="entry name" value="Nucleoside diphosphate kinase, NDK"/>
    <property type="match status" value="2"/>
</dbReference>
<dbReference type="InterPro" id="IPR036850">
    <property type="entry name" value="NDK-like_dom_sf"/>
</dbReference>
<dbReference type="STRING" id="3469.A0A4Y7LJT2"/>
<evidence type="ECO:0000256" key="5">
    <source>
        <dbReference type="ARBA" id="ARBA00012966"/>
    </source>
</evidence>
<comment type="catalytic activity">
    <reaction evidence="2">
        <text>a ribonucleoside 5'-diphosphate + ATP = a ribonucleoside 5'-triphosphate + ADP</text>
        <dbReference type="Rhea" id="RHEA:18113"/>
        <dbReference type="ChEBI" id="CHEBI:30616"/>
        <dbReference type="ChEBI" id="CHEBI:57930"/>
        <dbReference type="ChEBI" id="CHEBI:61557"/>
        <dbReference type="ChEBI" id="CHEBI:456216"/>
        <dbReference type="EC" id="2.7.4.6"/>
    </reaction>
</comment>
<keyword evidence="7" id="KW-0418">Kinase</keyword>
<evidence type="ECO:0000256" key="8">
    <source>
        <dbReference type="PROSITE-ProRule" id="PRU00706"/>
    </source>
</evidence>
<keyword evidence="11" id="KW-1185">Reference proteome</keyword>
<evidence type="ECO:0000256" key="6">
    <source>
        <dbReference type="ARBA" id="ARBA00022679"/>
    </source>
</evidence>
<dbReference type="PANTHER" id="PTHR11349">
    <property type="entry name" value="NUCLEOSIDE DIPHOSPHATE KINASE"/>
    <property type="match status" value="1"/>
</dbReference>
<comment type="catalytic activity">
    <reaction evidence="1">
        <text>a 2'-deoxyribonucleoside 5'-diphosphate + ATP = a 2'-deoxyribonucleoside 5'-triphosphate + ADP</text>
        <dbReference type="Rhea" id="RHEA:44640"/>
        <dbReference type="ChEBI" id="CHEBI:30616"/>
        <dbReference type="ChEBI" id="CHEBI:61560"/>
        <dbReference type="ChEBI" id="CHEBI:73316"/>
        <dbReference type="ChEBI" id="CHEBI:456216"/>
        <dbReference type="EC" id="2.7.4.6"/>
    </reaction>
</comment>
<evidence type="ECO:0000259" key="9">
    <source>
        <dbReference type="SMART" id="SM00562"/>
    </source>
</evidence>
<evidence type="ECO:0000256" key="2">
    <source>
        <dbReference type="ARBA" id="ARBA00000937"/>
    </source>
</evidence>
<proteinExistence type="inferred from homology"/>
<evidence type="ECO:0000256" key="1">
    <source>
        <dbReference type="ARBA" id="ARBA00000082"/>
    </source>
</evidence>
<accession>A0A4Y7LJT2</accession>
<dbReference type="Pfam" id="PF00334">
    <property type="entry name" value="NDK"/>
    <property type="match status" value="1"/>
</dbReference>
<comment type="cofactor">
    <cofactor evidence="3">
        <name>Mg(2+)</name>
        <dbReference type="ChEBI" id="CHEBI:18420"/>
    </cofactor>
</comment>
<dbReference type="EMBL" id="CM010725">
    <property type="protein sequence ID" value="RZC84375.1"/>
    <property type="molecule type" value="Genomic_DNA"/>
</dbReference>
<evidence type="ECO:0000256" key="3">
    <source>
        <dbReference type="ARBA" id="ARBA00001946"/>
    </source>
</evidence>
<gene>
    <name evidence="10" type="ORF">C5167_047162</name>
</gene>
<evidence type="ECO:0000313" key="10">
    <source>
        <dbReference type="EMBL" id="RZC84375.1"/>
    </source>
</evidence>
<name>A0A4Y7LJT2_PAPSO</name>
<dbReference type="InterPro" id="IPR034907">
    <property type="entry name" value="NDK-like_dom"/>
</dbReference>
<sequence>MEKQKVEGIEETFVLAYPGYFKHANIGALVSFFEENKFHLKGMMLMNVSPKFIEKHLQNVGEEHGGEPDDELSCFNWVYYLTSGPVVAMILEGHEAANKMKLLASNRENVFFWSFGRPAAYCSGSADRANQDIRTWFGQDSKAERSNLVHLHAGGGTHGPLDRIYKTLENDSYYRVFAEKPIDLHACFLKEPMSFLVIKPKAFDKDCVGEILSAVEDNSYIVKGLKLVKKSEHPDSIVWSDSSASTKTDGDDEYGIAMVVTCLSSNFELRDKAPDLKHIDFSSEVYLVGSNYVYQSKPDEMRSDVDLFFPHGLTIWTDPESQYLFGKMFQPTLIGLDWED</sequence>
<evidence type="ECO:0000313" key="11">
    <source>
        <dbReference type="Proteomes" id="UP000316621"/>
    </source>
</evidence>
<feature type="domain" description="Nucleoside diphosphate kinase-like" evidence="9">
    <location>
        <begin position="9"/>
        <end position="144"/>
    </location>
</feature>
<dbReference type="Proteomes" id="UP000316621">
    <property type="component" value="Chromosome 11"/>
</dbReference>
<dbReference type="Gene3D" id="3.30.70.141">
    <property type="entry name" value="Nucleoside diphosphate kinase-like domain"/>
    <property type="match status" value="1"/>
</dbReference>
<evidence type="ECO:0000256" key="7">
    <source>
        <dbReference type="ARBA" id="ARBA00022777"/>
    </source>
</evidence>
<protein>
    <recommendedName>
        <fullName evidence="5">nucleoside-diphosphate kinase</fullName>
        <ecNumber evidence="5">2.7.4.6</ecNumber>
    </recommendedName>
</protein>
<organism evidence="10 11">
    <name type="scientific">Papaver somniferum</name>
    <name type="common">Opium poppy</name>
    <dbReference type="NCBI Taxonomy" id="3469"/>
    <lineage>
        <taxon>Eukaryota</taxon>
        <taxon>Viridiplantae</taxon>
        <taxon>Streptophyta</taxon>
        <taxon>Embryophyta</taxon>
        <taxon>Tracheophyta</taxon>
        <taxon>Spermatophyta</taxon>
        <taxon>Magnoliopsida</taxon>
        <taxon>Ranunculales</taxon>
        <taxon>Papaveraceae</taxon>
        <taxon>Papaveroideae</taxon>
        <taxon>Papaver</taxon>
    </lineage>
</organism>
<comment type="similarity">
    <text evidence="4 8">Belongs to the NDK family.</text>
</comment>
<dbReference type="GO" id="GO:0004550">
    <property type="term" value="F:nucleoside diphosphate kinase activity"/>
    <property type="evidence" value="ECO:0007669"/>
    <property type="project" value="UniProtKB-EC"/>
</dbReference>
<dbReference type="SMART" id="SM00562">
    <property type="entry name" value="NDK"/>
    <property type="match status" value="1"/>
</dbReference>
<dbReference type="PROSITE" id="PS51374">
    <property type="entry name" value="NDPK_LIKE"/>
    <property type="match status" value="1"/>
</dbReference>